<gene>
    <name evidence="1" type="ORF">BDN70DRAFT_939787</name>
</gene>
<accession>A0A9P5YKL1</accession>
<name>A0A9P5YKL1_9AGAR</name>
<comment type="caution">
    <text evidence="1">The sequence shown here is derived from an EMBL/GenBank/DDBJ whole genome shotgun (WGS) entry which is preliminary data.</text>
</comment>
<protein>
    <submittedName>
        <fullName evidence="1">Uncharacterized protein</fullName>
    </submittedName>
</protein>
<dbReference type="Proteomes" id="UP000807469">
    <property type="component" value="Unassembled WGS sequence"/>
</dbReference>
<dbReference type="AlphaFoldDB" id="A0A9P5YKL1"/>
<reference evidence="1" key="1">
    <citation type="submission" date="2020-11" db="EMBL/GenBank/DDBJ databases">
        <authorList>
            <consortium name="DOE Joint Genome Institute"/>
            <person name="Ahrendt S."/>
            <person name="Riley R."/>
            <person name="Andreopoulos W."/>
            <person name="Labutti K."/>
            <person name="Pangilinan J."/>
            <person name="Ruiz-Duenas F.J."/>
            <person name="Barrasa J.M."/>
            <person name="Sanchez-Garcia M."/>
            <person name="Camarero S."/>
            <person name="Miyauchi S."/>
            <person name="Serrano A."/>
            <person name="Linde D."/>
            <person name="Babiker R."/>
            <person name="Drula E."/>
            <person name="Ayuso-Fernandez I."/>
            <person name="Pacheco R."/>
            <person name="Padilla G."/>
            <person name="Ferreira P."/>
            <person name="Barriuso J."/>
            <person name="Kellner H."/>
            <person name="Castanera R."/>
            <person name="Alfaro M."/>
            <person name="Ramirez L."/>
            <person name="Pisabarro A.G."/>
            <person name="Kuo A."/>
            <person name="Tritt A."/>
            <person name="Lipzen A."/>
            <person name="He G."/>
            <person name="Yan M."/>
            <person name="Ng V."/>
            <person name="Cullen D."/>
            <person name="Martin F."/>
            <person name="Rosso M.-N."/>
            <person name="Henrissat B."/>
            <person name="Hibbett D."/>
            <person name="Martinez A.T."/>
            <person name="Grigoriev I.V."/>
        </authorList>
    </citation>
    <scope>NUCLEOTIDE SEQUENCE</scope>
    <source>
        <strain evidence="1">CIRM-BRFM 674</strain>
    </source>
</reference>
<keyword evidence="2" id="KW-1185">Reference proteome</keyword>
<proteinExistence type="predicted"/>
<sequence length="452" mass="50340">MSDDKAAYREEIISYPGRPNDAPPIILAYNHPLLPPGDKVPIRRVIIWFMDTSYEEMTVAYKKEQTLTVPYVNDVQKLKLDAIRKNLLAVALDISTSTLMMGPPATVAILEKHSEVINALRCGSSQTKGFTTFQLNLAGAQDADTMGALDQLGRAGVPHFDRNDQIGSFTDTLCCSDIPDDFEPGIMFILLPMMFTKLVKYRGLKFSGLHMHGGTPPTAPIDGTLSGWETRIVCVSYRSGLTAKGSARYPLCATPSNQDVIYSTPEMRFPERYAQELGKINRATYARDGLSLTDNKGLAEFLAREIYCYGAYILRNAPAELKLMFDSDHFSKSVSYVGVDGKRKRVSPWIYPPGWRPYGASRKLDEGEEVEDLEDQTDFRLQALDEISAHDDMLGKFLPLAVATKKVNAMKTKDIEWLISSHKTDILPGDYAGYSPVAAGLMYQLLKINIHE</sequence>
<dbReference type="OrthoDB" id="3061143at2759"/>
<dbReference type="EMBL" id="MU156050">
    <property type="protein sequence ID" value="KAF9470355.1"/>
    <property type="molecule type" value="Genomic_DNA"/>
</dbReference>
<organism evidence="1 2">
    <name type="scientific">Pholiota conissans</name>
    <dbReference type="NCBI Taxonomy" id="109636"/>
    <lineage>
        <taxon>Eukaryota</taxon>
        <taxon>Fungi</taxon>
        <taxon>Dikarya</taxon>
        <taxon>Basidiomycota</taxon>
        <taxon>Agaricomycotina</taxon>
        <taxon>Agaricomycetes</taxon>
        <taxon>Agaricomycetidae</taxon>
        <taxon>Agaricales</taxon>
        <taxon>Agaricineae</taxon>
        <taxon>Strophariaceae</taxon>
        <taxon>Pholiota</taxon>
    </lineage>
</organism>
<evidence type="ECO:0000313" key="2">
    <source>
        <dbReference type="Proteomes" id="UP000807469"/>
    </source>
</evidence>
<evidence type="ECO:0000313" key="1">
    <source>
        <dbReference type="EMBL" id="KAF9470355.1"/>
    </source>
</evidence>